<reference evidence="1 2" key="1">
    <citation type="journal article" date="2013" name="BMC Genomics">
        <title>The miniature genome of a carnivorous plant Genlisea aurea contains a low number of genes and short non-coding sequences.</title>
        <authorList>
            <person name="Leushkin E.V."/>
            <person name="Sutormin R.A."/>
            <person name="Nabieva E.R."/>
            <person name="Penin A.A."/>
            <person name="Kondrashov A.S."/>
            <person name="Logacheva M.D."/>
        </authorList>
    </citation>
    <scope>NUCLEOTIDE SEQUENCE [LARGE SCALE GENOMIC DNA]</scope>
</reference>
<name>S8C1W8_9LAMI</name>
<keyword evidence="2" id="KW-1185">Reference proteome</keyword>
<dbReference type="OrthoDB" id="14911at2759"/>
<sequence length="170" mass="19042">IGVVVEDKGFIDSSMGGKHWEAGKFALSLRLSLWSEHLGLRGAEVDLIRDPVTDSTYKNIWTATAKTNTTIYQDVFSCIPNDLIHSRSSLRQCMSFWRDKIGHTTIDLGIAPENLESYRDGDAAVACDPMARLEGVKGNLVSFPLDFMCKEDLRPGYKESEYYASSQVFH</sequence>
<proteinExistence type="predicted"/>
<dbReference type="AlphaFoldDB" id="S8C1W8"/>
<evidence type="ECO:0000313" key="2">
    <source>
        <dbReference type="Proteomes" id="UP000015453"/>
    </source>
</evidence>
<gene>
    <name evidence="1" type="ORF">M569_16417</name>
</gene>
<feature type="non-terminal residue" evidence="1">
    <location>
        <position position="1"/>
    </location>
</feature>
<dbReference type="EMBL" id="AUSU01009258">
    <property type="protein sequence ID" value="EPS58396.1"/>
    <property type="molecule type" value="Genomic_DNA"/>
</dbReference>
<accession>S8C1W8</accession>
<protein>
    <submittedName>
        <fullName evidence="1">Uncharacterized protein</fullName>
    </submittedName>
</protein>
<comment type="caution">
    <text evidence="1">The sequence shown here is derived from an EMBL/GenBank/DDBJ whole genome shotgun (WGS) entry which is preliminary data.</text>
</comment>
<dbReference type="Proteomes" id="UP000015453">
    <property type="component" value="Unassembled WGS sequence"/>
</dbReference>
<evidence type="ECO:0000313" key="1">
    <source>
        <dbReference type="EMBL" id="EPS58396.1"/>
    </source>
</evidence>
<organism evidence="1 2">
    <name type="scientific">Genlisea aurea</name>
    <dbReference type="NCBI Taxonomy" id="192259"/>
    <lineage>
        <taxon>Eukaryota</taxon>
        <taxon>Viridiplantae</taxon>
        <taxon>Streptophyta</taxon>
        <taxon>Embryophyta</taxon>
        <taxon>Tracheophyta</taxon>
        <taxon>Spermatophyta</taxon>
        <taxon>Magnoliopsida</taxon>
        <taxon>eudicotyledons</taxon>
        <taxon>Gunneridae</taxon>
        <taxon>Pentapetalae</taxon>
        <taxon>asterids</taxon>
        <taxon>lamiids</taxon>
        <taxon>Lamiales</taxon>
        <taxon>Lentibulariaceae</taxon>
        <taxon>Genlisea</taxon>
    </lineage>
</organism>